<organism evidence="1 2">
    <name type="scientific">Photinus pyralis</name>
    <name type="common">Common eastern firefly</name>
    <name type="synonym">Lampyris pyralis</name>
    <dbReference type="NCBI Taxonomy" id="7054"/>
    <lineage>
        <taxon>Eukaryota</taxon>
        <taxon>Metazoa</taxon>
        <taxon>Ecdysozoa</taxon>
        <taxon>Arthropoda</taxon>
        <taxon>Hexapoda</taxon>
        <taxon>Insecta</taxon>
        <taxon>Pterygota</taxon>
        <taxon>Neoptera</taxon>
        <taxon>Endopterygota</taxon>
        <taxon>Coleoptera</taxon>
        <taxon>Polyphaga</taxon>
        <taxon>Elateriformia</taxon>
        <taxon>Elateroidea</taxon>
        <taxon>Lampyridae</taxon>
        <taxon>Lampyrinae</taxon>
        <taxon>Photinus</taxon>
    </lineage>
</organism>
<evidence type="ECO:0000313" key="1">
    <source>
        <dbReference type="EMBL" id="KAB0795430.1"/>
    </source>
</evidence>
<dbReference type="EMBL" id="VVIM01000008">
    <property type="protein sequence ID" value="KAB0795430.1"/>
    <property type="molecule type" value="Genomic_DNA"/>
</dbReference>
<comment type="caution">
    <text evidence="1">The sequence shown here is derived from an EMBL/GenBank/DDBJ whole genome shotgun (WGS) entry which is preliminary data.</text>
</comment>
<dbReference type="Proteomes" id="UP000327044">
    <property type="component" value="Unassembled WGS sequence"/>
</dbReference>
<keyword evidence="2" id="KW-1185">Reference proteome</keyword>
<proteinExistence type="predicted"/>
<protein>
    <submittedName>
        <fullName evidence="1">Uncharacterized protein</fullName>
    </submittedName>
</protein>
<reference evidence="1 2" key="1">
    <citation type="journal article" date="2018" name="Elife">
        <title>Firefly genomes illuminate parallel origins of bioluminescence in beetles.</title>
        <authorList>
            <person name="Fallon T.R."/>
            <person name="Lower S.E."/>
            <person name="Chang C.H."/>
            <person name="Bessho-Uehara M."/>
            <person name="Martin G.J."/>
            <person name="Bewick A.J."/>
            <person name="Behringer M."/>
            <person name="Debat H.J."/>
            <person name="Wong I."/>
            <person name="Day J.C."/>
            <person name="Suvorov A."/>
            <person name="Silva C.J."/>
            <person name="Stanger-Hall K.F."/>
            <person name="Hall D.W."/>
            <person name="Schmitz R.J."/>
            <person name="Nelson D.R."/>
            <person name="Lewis S.M."/>
            <person name="Shigenobu S."/>
            <person name="Bybee S.M."/>
            <person name="Larracuente A.M."/>
            <person name="Oba Y."/>
            <person name="Weng J.K."/>
        </authorList>
    </citation>
    <scope>NUCLEOTIDE SEQUENCE [LARGE SCALE GENOMIC DNA]</scope>
    <source>
        <strain evidence="1">1611_PpyrPB1</strain>
        <tissue evidence="1">Whole body</tissue>
    </source>
</reference>
<name>A0A5N4ADM3_PHOPY</name>
<gene>
    <name evidence="1" type="ORF">PPYR_12269</name>
</gene>
<dbReference type="AlphaFoldDB" id="A0A5N4ADM3"/>
<sequence>MDTDLPGTPPKITAIANQASTALLPVKSFTIYENTNLTTLLPSDSKGFDMWRIYAPVNR</sequence>
<evidence type="ECO:0000313" key="2">
    <source>
        <dbReference type="Proteomes" id="UP000327044"/>
    </source>
</evidence>
<dbReference type="InParanoid" id="A0A5N4ADM3"/>
<accession>A0A5N4ADM3</accession>